<feature type="non-terminal residue" evidence="1">
    <location>
        <position position="147"/>
    </location>
</feature>
<evidence type="ECO:0000313" key="2">
    <source>
        <dbReference type="Proteomes" id="UP000789572"/>
    </source>
</evidence>
<organism evidence="1 2">
    <name type="scientific">Paraglomus occultum</name>
    <dbReference type="NCBI Taxonomy" id="144539"/>
    <lineage>
        <taxon>Eukaryota</taxon>
        <taxon>Fungi</taxon>
        <taxon>Fungi incertae sedis</taxon>
        <taxon>Mucoromycota</taxon>
        <taxon>Glomeromycotina</taxon>
        <taxon>Glomeromycetes</taxon>
        <taxon>Paraglomerales</taxon>
        <taxon>Paraglomeraceae</taxon>
        <taxon>Paraglomus</taxon>
    </lineage>
</organism>
<evidence type="ECO:0000313" key="1">
    <source>
        <dbReference type="EMBL" id="CAG8660156.1"/>
    </source>
</evidence>
<accession>A0A9N9H5I5</accession>
<name>A0A9N9H5I5_9GLOM</name>
<dbReference type="EMBL" id="CAJVPJ010005278">
    <property type="protein sequence ID" value="CAG8660156.1"/>
    <property type="molecule type" value="Genomic_DNA"/>
</dbReference>
<reference evidence="1" key="1">
    <citation type="submission" date="2021-06" db="EMBL/GenBank/DDBJ databases">
        <authorList>
            <person name="Kallberg Y."/>
            <person name="Tangrot J."/>
            <person name="Rosling A."/>
        </authorList>
    </citation>
    <scope>NUCLEOTIDE SEQUENCE</scope>
    <source>
        <strain evidence="1">IA702</strain>
    </source>
</reference>
<sequence>MEYSFLSREKFNQIVEKHIENLSKSDKSIVTEEMAQRLIYLVENNFEDTSADHNTIRWARNFTEEMYSIFCRIHNGDMGEGHGGQNATWIALNAQYCCFPQNICNQQAGPHKHLKRKRPGGNRMKAAIRKTPEGKPIISARFLQHVQ</sequence>
<gene>
    <name evidence="1" type="ORF">POCULU_LOCUS10416</name>
</gene>
<comment type="caution">
    <text evidence="1">The sequence shown here is derived from an EMBL/GenBank/DDBJ whole genome shotgun (WGS) entry which is preliminary data.</text>
</comment>
<keyword evidence="2" id="KW-1185">Reference proteome</keyword>
<dbReference type="OrthoDB" id="2499658at2759"/>
<dbReference type="Proteomes" id="UP000789572">
    <property type="component" value="Unassembled WGS sequence"/>
</dbReference>
<protein>
    <submittedName>
        <fullName evidence="1">7946_t:CDS:1</fullName>
    </submittedName>
</protein>
<dbReference type="AlphaFoldDB" id="A0A9N9H5I5"/>
<proteinExistence type="predicted"/>